<dbReference type="Proteomes" id="UP000249619">
    <property type="component" value="Unassembled WGS sequence"/>
</dbReference>
<dbReference type="Pfam" id="PF04190">
    <property type="entry name" value="GET4"/>
    <property type="match status" value="1"/>
</dbReference>
<gene>
    <name evidence="2" type="ORF">DDE83_008982</name>
</gene>
<proteinExistence type="predicted"/>
<evidence type="ECO:0000313" key="3">
    <source>
        <dbReference type="Proteomes" id="UP000249619"/>
    </source>
</evidence>
<accession>A0A364MRS8</accession>
<dbReference type="OrthoDB" id="10252405at2759"/>
<dbReference type="GO" id="GO:0045048">
    <property type="term" value="P:protein insertion into ER membrane"/>
    <property type="evidence" value="ECO:0007669"/>
    <property type="project" value="InterPro"/>
</dbReference>
<reference evidence="3" key="1">
    <citation type="submission" date="2018-05" db="EMBL/GenBank/DDBJ databases">
        <title>Draft genome sequence of Stemphylium lycopersici strain CIDEFI 213.</title>
        <authorList>
            <person name="Medina R."/>
            <person name="Franco M.E.E."/>
            <person name="Lucentini C.G."/>
            <person name="Saparrat M.C.N."/>
            <person name="Balatti P.A."/>
        </authorList>
    </citation>
    <scope>NUCLEOTIDE SEQUENCE [LARGE SCALE GENOMIC DNA]</scope>
    <source>
        <strain evidence="3">CIDEFI 213</strain>
    </source>
</reference>
<evidence type="ECO:0000313" key="2">
    <source>
        <dbReference type="EMBL" id="RAR01123.1"/>
    </source>
</evidence>
<feature type="compositionally biased region" description="Polar residues" evidence="1">
    <location>
        <begin position="162"/>
        <end position="173"/>
    </location>
</feature>
<dbReference type="Gene3D" id="1.25.40.10">
    <property type="entry name" value="Tetratricopeptide repeat domain"/>
    <property type="match status" value="1"/>
</dbReference>
<dbReference type="EMBL" id="QGDH01000295">
    <property type="protein sequence ID" value="RAR01123.1"/>
    <property type="molecule type" value="Genomic_DNA"/>
</dbReference>
<dbReference type="STRING" id="183478.A0A364MRS8"/>
<protein>
    <submittedName>
        <fullName evidence="2">DUF410-domain-containing protein</fullName>
    </submittedName>
</protein>
<comment type="caution">
    <text evidence="2">The sequence shown here is derived from an EMBL/GenBank/DDBJ whole genome shotgun (WGS) entry which is preliminary data.</text>
</comment>
<dbReference type="InterPro" id="IPR011990">
    <property type="entry name" value="TPR-like_helical_dom_sf"/>
</dbReference>
<evidence type="ECO:0000256" key="1">
    <source>
        <dbReference type="SAM" id="MobiDB-lite"/>
    </source>
</evidence>
<name>A0A364MRS8_STELY</name>
<dbReference type="InterPro" id="IPR007317">
    <property type="entry name" value="GET4"/>
</dbReference>
<sequence length="275" mass="30061">MLRAAHSPKVHSPPHHRHASMRLIYGADLEPYHAERHVVLGAKDSPETLANLEYAWCNAEDSQIAPLYTARAMLPFLLAGNLRTPNKFFLFFTTRLSSKAGLRIQQVSTLSSDLRVYLSLQLLNFLGLLLLSVERGNPSLFRQSKSHHAAHLKDANWDEPLDQSNAPTHTGTRPTHIGFHGRKDALLLDRAVKNLLDSDRAGNSDQLGHRGVALGVTVVSEGGGADNLAAVYVLNPELVLEHNEVTLVALVLHSLLKRGAEGVEQVGAGDDLPVK</sequence>
<feature type="region of interest" description="Disordered" evidence="1">
    <location>
        <begin position="154"/>
        <end position="178"/>
    </location>
</feature>
<keyword evidence="3" id="KW-1185">Reference proteome</keyword>
<organism evidence="2 3">
    <name type="scientific">Stemphylium lycopersici</name>
    <name type="common">Tomato gray leaf spot disease fungus</name>
    <name type="synonym">Thyrospora lycopersici</name>
    <dbReference type="NCBI Taxonomy" id="183478"/>
    <lineage>
        <taxon>Eukaryota</taxon>
        <taxon>Fungi</taxon>
        <taxon>Dikarya</taxon>
        <taxon>Ascomycota</taxon>
        <taxon>Pezizomycotina</taxon>
        <taxon>Dothideomycetes</taxon>
        <taxon>Pleosporomycetidae</taxon>
        <taxon>Pleosporales</taxon>
        <taxon>Pleosporineae</taxon>
        <taxon>Pleosporaceae</taxon>
        <taxon>Stemphylium</taxon>
    </lineage>
</organism>
<dbReference type="AlphaFoldDB" id="A0A364MRS8"/>